<keyword evidence="3" id="KW-0862">Zinc</keyword>
<evidence type="ECO:0000256" key="3">
    <source>
        <dbReference type="ARBA" id="ARBA00022833"/>
    </source>
</evidence>
<keyword evidence="1" id="KW-0479">Metal-binding</keyword>
<comment type="caution">
    <text evidence="6">The sequence shown here is derived from an EMBL/GenBank/DDBJ whole genome shotgun (WGS) entry which is preliminary data.</text>
</comment>
<evidence type="ECO:0000313" key="6">
    <source>
        <dbReference type="EMBL" id="CAF4640723.1"/>
    </source>
</evidence>
<dbReference type="InterPro" id="IPR018957">
    <property type="entry name" value="Znf_C3HC4_RING-type"/>
</dbReference>
<proteinExistence type="predicted"/>
<dbReference type="AlphaFoldDB" id="A0A821EST1"/>
<organism evidence="6 7">
    <name type="scientific">Rotaria socialis</name>
    <dbReference type="NCBI Taxonomy" id="392032"/>
    <lineage>
        <taxon>Eukaryota</taxon>
        <taxon>Metazoa</taxon>
        <taxon>Spiralia</taxon>
        <taxon>Gnathifera</taxon>
        <taxon>Rotifera</taxon>
        <taxon>Eurotatoria</taxon>
        <taxon>Bdelloidea</taxon>
        <taxon>Philodinida</taxon>
        <taxon>Philodinidae</taxon>
        <taxon>Rotaria</taxon>
    </lineage>
</organism>
<evidence type="ECO:0000256" key="4">
    <source>
        <dbReference type="PROSITE-ProRule" id="PRU00175"/>
    </source>
</evidence>
<evidence type="ECO:0000256" key="2">
    <source>
        <dbReference type="ARBA" id="ARBA00022771"/>
    </source>
</evidence>
<dbReference type="SUPFAM" id="SSF57850">
    <property type="entry name" value="RING/U-box"/>
    <property type="match status" value="1"/>
</dbReference>
<feature type="domain" description="RING-type" evidence="5">
    <location>
        <begin position="209"/>
        <end position="244"/>
    </location>
</feature>
<evidence type="ECO:0000313" key="7">
    <source>
        <dbReference type="Proteomes" id="UP000663862"/>
    </source>
</evidence>
<gene>
    <name evidence="6" type="ORF">TSG867_LOCUS30169</name>
</gene>
<dbReference type="InterPro" id="IPR013083">
    <property type="entry name" value="Znf_RING/FYVE/PHD"/>
</dbReference>
<dbReference type="InterPro" id="IPR011042">
    <property type="entry name" value="6-blade_b-propeller_TolB-like"/>
</dbReference>
<dbReference type="InterPro" id="IPR001841">
    <property type="entry name" value="Znf_RING"/>
</dbReference>
<evidence type="ECO:0000256" key="1">
    <source>
        <dbReference type="ARBA" id="ARBA00022723"/>
    </source>
</evidence>
<sequence length="274" mass="30349">MFSLQVNIPANAKWPQSGVTIAGGNGYGGATNQLYFPLGLFVDDDQTVVIADNQNGRIMQWKNSYTTNEQVVAGGKGQGTRLHQLDRPTDVLIDKETDGLIICEGSRVVRLSRRSGITQGEILIDNIKCCGLAMDEQRYLYVGVCVGAEKIITQQPQPHGGWMDIAYAKRRALHFVSGKYEQPINIFLMISSSFYEYIDRESIDSDLICKICRSPFIDPIVVQCGDTYCRLCIENDMGNGSHCPSQSCNQLLSIGHLTPNPPPRLVVSMLDKLK</sequence>
<feature type="non-terminal residue" evidence="6">
    <location>
        <position position="1"/>
    </location>
</feature>
<accession>A0A821EST1</accession>
<dbReference type="GO" id="GO:0008270">
    <property type="term" value="F:zinc ion binding"/>
    <property type="evidence" value="ECO:0007669"/>
    <property type="project" value="UniProtKB-KW"/>
</dbReference>
<reference evidence="6" key="1">
    <citation type="submission" date="2021-02" db="EMBL/GenBank/DDBJ databases">
        <authorList>
            <person name="Nowell W R."/>
        </authorList>
    </citation>
    <scope>NUCLEOTIDE SEQUENCE</scope>
</reference>
<name>A0A821EST1_9BILA</name>
<dbReference type="Proteomes" id="UP000663862">
    <property type="component" value="Unassembled WGS sequence"/>
</dbReference>
<evidence type="ECO:0000259" key="5">
    <source>
        <dbReference type="PROSITE" id="PS50089"/>
    </source>
</evidence>
<dbReference type="Pfam" id="PF00097">
    <property type="entry name" value="zf-C3HC4"/>
    <property type="match status" value="1"/>
</dbReference>
<dbReference type="SUPFAM" id="SSF101898">
    <property type="entry name" value="NHL repeat"/>
    <property type="match status" value="1"/>
</dbReference>
<dbReference type="Gene3D" id="2.120.10.30">
    <property type="entry name" value="TolB, C-terminal domain"/>
    <property type="match status" value="1"/>
</dbReference>
<dbReference type="PROSITE" id="PS50089">
    <property type="entry name" value="ZF_RING_2"/>
    <property type="match status" value="1"/>
</dbReference>
<dbReference type="EMBL" id="CAJOBQ010004636">
    <property type="protein sequence ID" value="CAF4640723.1"/>
    <property type="molecule type" value="Genomic_DNA"/>
</dbReference>
<keyword evidence="2 4" id="KW-0863">Zinc-finger</keyword>
<dbReference type="Gene3D" id="3.30.40.10">
    <property type="entry name" value="Zinc/RING finger domain, C3HC4 (zinc finger)"/>
    <property type="match status" value="1"/>
</dbReference>
<protein>
    <recommendedName>
        <fullName evidence="5">RING-type domain-containing protein</fullName>
    </recommendedName>
</protein>